<reference evidence="2" key="1">
    <citation type="submission" date="2023-03" db="EMBL/GenBank/DDBJ databases">
        <authorList>
            <person name="Shen W."/>
            <person name="Cai J."/>
        </authorList>
    </citation>
    <scope>NUCLEOTIDE SEQUENCE</scope>
    <source>
        <strain evidence="2">B245-2</strain>
    </source>
</reference>
<dbReference type="Proteomes" id="UP001255696">
    <property type="component" value="Unassembled WGS sequence"/>
</dbReference>
<feature type="transmembrane region" description="Helical" evidence="1">
    <location>
        <begin position="394"/>
        <end position="410"/>
    </location>
</feature>
<proteinExistence type="predicted"/>
<feature type="transmembrane region" description="Helical" evidence="1">
    <location>
        <begin position="135"/>
        <end position="155"/>
    </location>
</feature>
<organism evidence="2 3">
    <name type="scientific">Enterococcus cecorum</name>
    <dbReference type="NCBI Taxonomy" id="44008"/>
    <lineage>
        <taxon>Bacteria</taxon>
        <taxon>Bacillati</taxon>
        <taxon>Bacillota</taxon>
        <taxon>Bacilli</taxon>
        <taxon>Lactobacillales</taxon>
        <taxon>Enterococcaceae</taxon>
        <taxon>Enterococcus</taxon>
    </lineage>
</organism>
<evidence type="ECO:0000256" key="1">
    <source>
        <dbReference type="SAM" id="Phobius"/>
    </source>
</evidence>
<feature type="transmembrane region" description="Helical" evidence="1">
    <location>
        <begin position="167"/>
        <end position="192"/>
    </location>
</feature>
<dbReference type="Pfam" id="PF19528">
    <property type="entry name" value="DUF6056"/>
    <property type="match status" value="1"/>
</dbReference>
<dbReference type="InterPro" id="IPR045691">
    <property type="entry name" value="DUF6056"/>
</dbReference>
<name>A0AAW8TPM2_9ENTE</name>
<feature type="transmembrane region" description="Helical" evidence="1">
    <location>
        <begin position="285"/>
        <end position="303"/>
    </location>
</feature>
<keyword evidence="1" id="KW-0472">Membrane</keyword>
<evidence type="ECO:0000313" key="2">
    <source>
        <dbReference type="EMBL" id="MDT2796132.1"/>
    </source>
</evidence>
<protein>
    <submittedName>
        <fullName evidence="2">DUF6056 family protein</fullName>
    </submittedName>
</protein>
<accession>A0AAW8TPM2</accession>
<dbReference type="EMBL" id="JARQBI010000004">
    <property type="protein sequence ID" value="MDT2796132.1"/>
    <property type="molecule type" value="Genomic_DNA"/>
</dbReference>
<feature type="transmembrane region" description="Helical" evidence="1">
    <location>
        <begin position="77"/>
        <end position="98"/>
    </location>
</feature>
<keyword evidence="1" id="KW-1133">Transmembrane helix</keyword>
<keyword evidence="1" id="KW-0812">Transmembrane</keyword>
<sequence>MNGKKNILIISFVFLIFIILNFSITLNGSGDDSILFLGPLTSKFGGNYIDFLLNRYQNWSSRLIIEIFTLLSVQHHFFWRIINSFALTILAIVPVYLFDIKKNRISSIVVSTSLLLCIPKSMFNETGWIATTTNYLWPLASFISFVYIVLHYNSFNKYRRFYYMLSILLLILSSNLEQLCIVSLFTIAIIIINSFRYEKQILRLIPYVIISISNLLLILLSPGNKIRYGMEVKRWFPDYETLTFFRKVELGFSSTFKNLYLDNYIVFILFSLLIAVAGYKIFKSFQLVFSSLPFIAVLIFGFFKDVFGKQIPVVDFIINSFTNYGTIFQLNSPRTWVADIFLIIITLCIIISMFYLLHDDSNRFVKIIFILCLGSITKMMMAFSPTVWASGSRTSIFLLYCINLVSLLIIDKFDLKSKYTFIPLGILGMLNFLV</sequence>
<comment type="caution">
    <text evidence="2">The sequence shown here is derived from an EMBL/GenBank/DDBJ whole genome shotgun (WGS) entry which is preliminary data.</text>
</comment>
<dbReference type="RefSeq" id="WP_311897280.1">
    <property type="nucleotide sequence ID" value="NZ_AP035890.1"/>
</dbReference>
<feature type="transmembrane region" description="Helical" evidence="1">
    <location>
        <begin position="259"/>
        <end position="279"/>
    </location>
</feature>
<evidence type="ECO:0000313" key="3">
    <source>
        <dbReference type="Proteomes" id="UP001255696"/>
    </source>
</evidence>
<feature type="transmembrane region" description="Helical" evidence="1">
    <location>
        <begin position="336"/>
        <end position="357"/>
    </location>
</feature>
<feature type="transmembrane region" description="Helical" evidence="1">
    <location>
        <begin position="364"/>
        <end position="388"/>
    </location>
</feature>
<gene>
    <name evidence="2" type="ORF">P7H47_02440</name>
</gene>
<feature type="transmembrane region" description="Helical" evidence="1">
    <location>
        <begin position="204"/>
        <end position="224"/>
    </location>
</feature>
<dbReference type="AlphaFoldDB" id="A0AAW8TPM2"/>
<feature type="transmembrane region" description="Helical" evidence="1">
    <location>
        <begin position="7"/>
        <end position="26"/>
    </location>
</feature>